<evidence type="ECO:0000313" key="2">
    <source>
        <dbReference type="EMBL" id="TDD97068.1"/>
    </source>
</evidence>
<name>A0A4R5CAV8_9FLAO</name>
<dbReference type="AlphaFoldDB" id="A0A4R5CAV8"/>
<dbReference type="InterPro" id="IPR019510">
    <property type="entry name" value="AKAP7-like_phosphoesterase"/>
</dbReference>
<dbReference type="InterPro" id="IPR009097">
    <property type="entry name" value="Cyclic_Pdiesterase"/>
</dbReference>
<dbReference type="Proteomes" id="UP000295479">
    <property type="component" value="Unassembled WGS sequence"/>
</dbReference>
<comment type="caution">
    <text evidence="2">The sequence shown here is derived from an EMBL/GenBank/DDBJ whole genome shotgun (WGS) entry which is preliminary data.</text>
</comment>
<dbReference type="SUPFAM" id="SSF55144">
    <property type="entry name" value="LigT-like"/>
    <property type="match status" value="1"/>
</dbReference>
<sequence>MHRENLNQLYGNLHDKTSIEILKGNYFIDELIDSPNDQRFGLTLLIRPSEKIKIEIENFLNKSKEIEPEEYYYPKSDMHITVLSIISCHSDFNISKISVNQYSDIISKSFNEVENFEIEFKGITLSNSGVLIKGFPTNDSLNNLRDNLRSNFKKEDLENSIDSRYSISTAHITTIRFRKKLKNPKNFLIFLEQYKNYNFGTLKVENIELVSNDWYLREKNVKKLNQFII</sequence>
<proteinExistence type="predicted"/>
<gene>
    <name evidence="2" type="ORF">E0F76_10550</name>
</gene>
<evidence type="ECO:0000259" key="1">
    <source>
        <dbReference type="Pfam" id="PF10469"/>
    </source>
</evidence>
<evidence type="ECO:0000313" key="3">
    <source>
        <dbReference type="Proteomes" id="UP000295479"/>
    </source>
</evidence>
<dbReference type="RefSeq" id="WP_132005340.1">
    <property type="nucleotide sequence ID" value="NZ_SMFK01000005.1"/>
</dbReference>
<feature type="domain" description="A-kinase anchor protein 7-like phosphoesterase" evidence="1">
    <location>
        <begin position="68"/>
        <end position="211"/>
    </location>
</feature>
<reference evidence="2 3" key="1">
    <citation type="submission" date="2019-03" db="EMBL/GenBank/DDBJ databases">
        <title>Flavobacterium AR-3-4 sp. nov. isolated from arctic soil.</title>
        <authorList>
            <person name="Chaudhary D.K."/>
        </authorList>
    </citation>
    <scope>NUCLEOTIDE SEQUENCE [LARGE SCALE GENOMIC DNA]</scope>
    <source>
        <strain evidence="2 3">AR-3-4</strain>
    </source>
</reference>
<dbReference type="EMBL" id="SMFK01000005">
    <property type="protein sequence ID" value="TDD97068.1"/>
    <property type="molecule type" value="Genomic_DNA"/>
</dbReference>
<keyword evidence="3" id="KW-1185">Reference proteome</keyword>
<dbReference type="Pfam" id="PF10469">
    <property type="entry name" value="AKAP7_NLS"/>
    <property type="match status" value="1"/>
</dbReference>
<accession>A0A4R5CAV8</accession>
<organism evidence="2 3">
    <name type="scientific">Flavobacterium cellulosilyticum</name>
    <dbReference type="NCBI Taxonomy" id="2541731"/>
    <lineage>
        <taxon>Bacteria</taxon>
        <taxon>Pseudomonadati</taxon>
        <taxon>Bacteroidota</taxon>
        <taxon>Flavobacteriia</taxon>
        <taxon>Flavobacteriales</taxon>
        <taxon>Flavobacteriaceae</taxon>
        <taxon>Flavobacterium</taxon>
    </lineage>
</organism>
<dbReference type="Gene3D" id="3.90.1140.10">
    <property type="entry name" value="Cyclic phosphodiesterase"/>
    <property type="match status" value="1"/>
</dbReference>
<protein>
    <submittedName>
        <fullName evidence="2">Mutarotase</fullName>
    </submittedName>
</protein>
<dbReference type="OrthoDB" id="2326088at2"/>